<evidence type="ECO:0000256" key="8">
    <source>
        <dbReference type="ARBA" id="ARBA00022927"/>
    </source>
</evidence>
<dbReference type="Gene3D" id="3.10.105.10">
    <property type="entry name" value="Dipeptide-binding Protein, Domain 3"/>
    <property type="match status" value="1"/>
</dbReference>
<evidence type="ECO:0000259" key="13">
    <source>
        <dbReference type="Pfam" id="PF00496"/>
    </source>
</evidence>
<feature type="domain" description="Solute-binding protein family 5" evidence="13">
    <location>
        <begin position="88"/>
        <end position="468"/>
    </location>
</feature>
<dbReference type="PROSITE" id="PS51257">
    <property type="entry name" value="PROKAR_LIPOPROTEIN"/>
    <property type="match status" value="1"/>
</dbReference>
<evidence type="ECO:0000256" key="5">
    <source>
        <dbReference type="ARBA" id="ARBA00022729"/>
    </source>
</evidence>
<dbReference type="Gene3D" id="3.40.190.10">
    <property type="entry name" value="Periplasmic binding protein-like II"/>
    <property type="match status" value="1"/>
</dbReference>
<feature type="chain" id="PRO_5017958731" description="Periplasmic oligopeptide-binding protein OppA" evidence="12">
    <location>
        <begin position="21"/>
        <end position="550"/>
    </location>
</feature>
<evidence type="ECO:0000256" key="6">
    <source>
        <dbReference type="ARBA" id="ARBA00022764"/>
    </source>
</evidence>
<dbReference type="Pfam" id="PF00496">
    <property type="entry name" value="SBP_bac_5"/>
    <property type="match status" value="1"/>
</dbReference>
<evidence type="ECO:0000256" key="12">
    <source>
        <dbReference type="SAM" id="SignalP"/>
    </source>
</evidence>
<dbReference type="FunFam" id="3.10.105.10:FF:000001">
    <property type="entry name" value="Oligopeptide ABC transporter, oligopeptide-binding protein"/>
    <property type="match status" value="1"/>
</dbReference>
<protein>
    <recommendedName>
        <fullName evidence="11">Periplasmic oligopeptide-binding protein OppA</fullName>
    </recommendedName>
</protein>
<proteinExistence type="inferred from homology"/>
<dbReference type="InterPro" id="IPR023765">
    <property type="entry name" value="SBP_5_CS"/>
</dbReference>
<dbReference type="FunFam" id="3.90.76.10:FF:000001">
    <property type="entry name" value="Oligopeptide ABC transporter substrate-binding protein"/>
    <property type="match status" value="1"/>
</dbReference>
<dbReference type="InterPro" id="IPR039424">
    <property type="entry name" value="SBP_5"/>
</dbReference>
<keyword evidence="8" id="KW-0653">Protein transport</keyword>
<dbReference type="InterPro" id="IPR030678">
    <property type="entry name" value="Peptide/Ni-bd"/>
</dbReference>
<keyword evidence="5 12" id="KW-0732">Signal</keyword>
<dbReference type="PIRSF" id="PIRSF002741">
    <property type="entry name" value="MppA"/>
    <property type="match status" value="1"/>
</dbReference>
<evidence type="ECO:0000256" key="4">
    <source>
        <dbReference type="ARBA" id="ARBA00022448"/>
    </source>
</evidence>
<evidence type="ECO:0000256" key="1">
    <source>
        <dbReference type="ARBA" id="ARBA00004193"/>
    </source>
</evidence>
<comment type="similarity">
    <text evidence="3">Belongs to the bacterial solute-binding protein 5 family.</text>
</comment>
<keyword evidence="4" id="KW-0813">Transport</keyword>
<gene>
    <name evidence="14" type="ORF">D9548_10060</name>
</gene>
<dbReference type="PANTHER" id="PTHR30290">
    <property type="entry name" value="PERIPLASMIC BINDING COMPONENT OF ABC TRANSPORTER"/>
    <property type="match status" value="1"/>
</dbReference>
<feature type="signal peptide" evidence="12">
    <location>
        <begin position="1"/>
        <end position="20"/>
    </location>
</feature>
<dbReference type="Gene3D" id="3.90.76.10">
    <property type="entry name" value="Dipeptide-binding Protein, Domain 1"/>
    <property type="match status" value="1"/>
</dbReference>
<keyword evidence="9" id="KW-1015">Disulfide bond</keyword>
<dbReference type="PANTHER" id="PTHR30290:SF10">
    <property type="entry name" value="PERIPLASMIC OLIGOPEPTIDE-BINDING PROTEIN-RELATED"/>
    <property type="match status" value="1"/>
</dbReference>
<dbReference type="RefSeq" id="WP_121650084.1">
    <property type="nucleotide sequence ID" value="NZ_RCTI01000032.1"/>
</dbReference>
<keyword evidence="6" id="KW-0574">Periplasm</keyword>
<dbReference type="SUPFAM" id="SSF53850">
    <property type="entry name" value="Periplasmic binding protein-like II"/>
    <property type="match status" value="1"/>
</dbReference>
<evidence type="ECO:0000256" key="3">
    <source>
        <dbReference type="ARBA" id="ARBA00005695"/>
    </source>
</evidence>
<evidence type="ECO:0000256" key="7">
    <source>
        <dbReference type="ARBA" id="ARBA00022856"/>
    </source>
</evidence>
<evidence type="ECO:0000256" key="2">
    <source>
        <dbReference type="ARBA" id="ARBA00004418"/>
    </source>
</evidence>
<reference evidence="14 15" key="1">
    <citation type="submission" date="2018-10" db="EMBL/GenBank/DDBJ databases">
        <title>Geobacillus stearothermophilus in processing lines of powdered infant formula.</title>
        <authorList>
            <person name="Rhee M.S."/>
            <person name="Choi I.-G."/>
            <person name="Cho T.J."/>
            <person name="Park B."/>
        </authorList>
    </citation>
    <scope>NUCLEOTIDE SEQUENCE [LARGE SCALE GENOMIC DNA]</scope>
    <source>
        <strain evidence="14 15">FHS-PPGT130</strain>
    </source>
</reference>
<dbReference type="EMBL" id="RCTJ01000034">
    <property type="protein sequence ID" value="RLQ13673.1"/>
    <property type="molecule type" value="Genomic_DNA"/>
</dbReference>
<name>A0A3L7CP82_GEOSE</name>
<evidence type="ECO:0000256" key="9">
    <source>
        <dbReference type="ARBA" id="ARBA00023157"/>
    </source>
</evidence>
<dbReference type="GO" id="GO:0043190">
    <property type="term" value="C:ATP-binding cassette (ABC) transporter complex"/>
    <property type="evidence" value="ECO:0007669"/>
    <property type="project" value="InterPro"/>
</dbReference>
<dbReference type="PROSITE" id="PS01040">
    <property type="entry name" value="SBP_BACTERIAL_5"/>
    <property type="match status" value="1"/>
</dbReference>
<dbReference type="Proteomes" id="UP000266922">
    <property type="component" value="Unassembled WGS sequence"/>
</dbReference>
<accession>A0A3L7CP82</accession>
<sequence>MKKRFSFFLVLLLALSTFLAACGGGKDNNNAQGGQGGEKPAEKKEQVLNLLESQEIPSLDSALATDAVSFIVLNNVMEGLYRLGKDNKPVPGIAESYEVSQDGKTYTFKLRKDAKWSNGDPVTAHDFEFAWKRVLDPKTKSEYAYIMYDIKNAEEANTGKVPLDQVGVKALDDYTLKVELKNPVPYFVGLTAFGTFMPQNEKFVKAQGDKYGLEANTTLYNGPFVLSEWKHEQGWTYTKNPNYWDKDAVKLEKVNVKIVKDTATAVNLYETKQADRVGLTAEFVDKYKNDKNFHTKLDPRLYWLRMNTKKELLNNVNARKAIAMAIDTQAMVDTLLNNGSIPAKFTVPKDFVTGPDGKDFRDVNGDLVNYNPDEAKKLWEQAKKELGKDKFTLELLNYDTDNAKKIGEYVKAQLEQNLPGLTVNIKQQPFAQKLKLESNMQYDLSFSGWGADYQDPMTFLQLWTSTSPHNQTGWSNAEYDKLIKDAQTTLANDQQARWDAMLKAEKIVFEEMPIAPLYQNGVAYLQREYVKDFVTHTFGADYSLKWAYVE</sequence>
<comment type="subcellular location">
    <subcellularLocation>
        <location evidence="1">Cell membrane</location>
        <topology evidence="1">Lipid-anchor</topology>
    </subcellularLocation>
    <subcellularLocation>
        <location evidence="2">Periplasm</location>
    </subcellularLocation>
</comment>
<evidence type="ECO:0000313" key="15">
    <source>
        <dbReference type="Proteomes" id="UP000266922"/>
    </source>
</evidence>
<dbReference type="CDD" id="cd08504">
    <property type="entry name" value="PBP2_OppA"/>
    <property type="match status" value="1"/>
</dbReference>
<comment type="caution">
    <text evidence="14">The sequence shown here is derived from an EMBL/GenBank/DDBJ whole genome shotgun (WGS) entry which is preliminary data.</text>
</comment>
<dbReference type="GO" id="GO:0015031">
    <property type="term" value="P:protein transport"/>
    <property type="evidence" value="ECO:0007669"/>
    <property type="project" value="UniProtKB-KW"/>
</dbReference>
<evidence type="ECO:0000313" key="14">
    <source>
        <dbReference type="EMBL" id="RLQ13673.1"/>
    </source>
</evidence>
<dbReference type="AlphaFoldDB" id="A0A3L7CP82"/>
<dbReference type="GO" id="GO:1904680">
    <property type="term" value="F:peptide transmembrane transporter activity"/>
    <property type="evidence" value="ECO:0007669"/>
    <property type="project" value="TreeGrafter"/>
</dbReference>
<dbReference type="FunFam" id="3.40.190.10:FF:000018">
    <property type="entry name" value="Oligopeptide ABC transporter, oligopeptide-binding protein"/>
    <property type="match status" value="1"/>
</dbReference>
<dbReference type="GO" id="GO:0030288">
    <property type="term" value="C:outer membrane-bounded periplasmic space"/>
    <property type="evidence" value="ECO:0007669"/>
    <property type="project" value="UniProtKB-ARBA"/>
</dbReference>
<dbReference type="GO" id="GO:0015833">
    <property type="term" value="P:peptide transport"/>
    <property type="evidence" value="ECO:0007669"/>
    <property type="project" value="UniProtKB-KW"/>
</dbReference>
<evidence type="ECO:0000256" key="10">
    <source>
        <dbReference type="ARBA" id="ARBA00063980"/>
    </source>
</evidence>
<dbReference type="InterPro" id="IPR000914">
    <property type="entry name" value="SBP_5_dom"/>
</dbReference>
<evidence type="ECO:0000256" key="11">
    <source>
        <dbReference type="ARBA" id="ARBA00072558"/>
    </source>
</evidence>
<keyword evidence="7" id="KW-0571">Peptide transport</keyword>
<organism evidence="14 15">
    <name type="scientific">Geobacillus stearothermophilus</name>
    <name type="common">Bacillus stearothermophilus</name>
    <dbReference type="NCBI Taxonomy" id="1422"/>
    <lineage>
        <taxon>Bacteria</taxon>
        <taxon>Bacillati</taxon>
        <taxon>Bacillota</taxon>
        <taxon>Bacilli</taxon>
        <taxon>Bacillales</taxon>
        <taxon>Anoxybacillaceae</taxon>
        <taxon>Geobacillus</taxon>
    </lineage>
</organism>
<comment type="subunit">
    <text evidence="10">The complex is composed of two ATP-binding proteins (OppD and OppF), two transmembrane proteins (OppB and OppC) and a solute-binding protein (OppA).</text>
</comment>